<evidence type="ECO:0000256" key="2">
    <source>
        <dbReference type="ARBA" id="ARBA00022692"/>
    </source>
</evidence>
<organism evidence="7">
    <name type="scientific">Perkinsus marinus (strain ATCC 50983 / TXsc)</name>
    <dbReference type="NCBI Taxonomy" id="423536"/>
    <lineage>
        <taxon>Eukaryota</taxon>
        <taxon>Sar</taxon>
        <taxon>Alveolata</taxon>
        <taxon>Perkinsozoa</taxon>
        <taxon>Perkinsea</taxon>
        <taxon>Perkinsida</taxon>
        <taxon>Perkinsidae</taxon>
        <taxon>Perkinsus</taxon>
    </lineage>
</organism>
<feature type="transmembrane region" description="Helical" evidence="5">
    <location>
        <begin position="74"/>
        <end position="95"/>
    </location>
</feature>
<evidence type="ECO:0000256" key="1">
    <source>
        <dbReference type="ARBA" id="ARBA00004141"/>
    </source>
</evidence>
<accession>C5LEY0</accession>
<protein>
    <submittedName>
        <fullName evidence="6">Leukocyte surface antigen CD53, putative</fullName>
    </submittedName>
</protein>
<evidence type="ECO:0000313" key="7">
    <source>
        <dbReference type="Proteomes" id="UP000007800"/>
    </source>
</evidence>
<gene>
    <name evidence="6" type="ORF">Pmar_PMAR013273</name>
</gene>
<dbReference type="EMBL" id="GG681386">
    <property type="protein sequence ID" value="EER04746.1"/>
    <property type="molecule type" value="Genomic_DNA"/>
</dbReference>
<keyword evidence="4 5" id="KW-0472">Membrane</keyword>
<evidence type="ECO:0000256" key="4">
    <source>
        <dbReference type="ARBA" id="ARBA00023136"/>
    </source>
</evidence>
<evidence type="ECO:0000256" key="5">
    <source>
        <dbReference type="SAM" id="Phobius"/>
    </source>
</evidence>
<sequence length="257" mass="28072">MGFCTGVSKFVHYLFDLTIFVVGALVLAFSIYLLASNYEGFVEKWWVWIAVFAGALLMIAAIIGCVGASLKTKWVLWVYSIIPALVLILFIIAAIGSSVNYSYTDRLADKSASELNSLDTDSHTYEVYDGIREVYGTLWNDQNCDVSCTVNSLAFVECGEVTCDDGTVEGWMEDWIEEASSGISGASFGRCLVLSIDADGIEGSESAATGWCASNTAVISDANDWTLGFMIVFWVISVFLVIVLIANCILISSRRKR</sequence>
<dbReference type="PRINTS" id="PR00259">
    <property type="entry name" value="TMFOUR"/>
</dbReference>
<dbReference type="RefSeq" id="XP_002772930.1">
    <property type="nucleotide sequence ID" value="XM_002772884.1"/>
</dbReference>
<evidence type="ECO:0000313" key="6">
    <source>
        <dbReference type="EMBL" id="EER04746.1"/>
    </source>
</evidence>
<reference evidence="6 7" key="1">
    <citation type="submission" date="2008-07" db="EMBL/GenBank/DDBJ databases">
        <authorList>
            <person name="El-Sayed N."/>
            <person name="Caler E."/>
            <person name="Inman J."/>
            <person name="Amedeo P."/>
            <person name="Hass B."/>
            <person name="Wortman J."/>
        </authorList>
    </citation>
    <scope>NUCLEOTIDE SEQUENCE [LARGE SCALE GENOMIC DNA]</scope>
    <source>
        <strain evidence="7">ATCC 50983 / TXsc</strain>
    </source>
</reference>
<dbReference type="InParanoid" id="C5LEY0"/>
<dbReference type="OrthoDB" id="437642at2759"/>
<name>C5LEY0_PERM5</name>
<evidence type="ECO:0000256" key="3">
    <source>
        <dbReference type="ARBA" id="ARBA00022989"/>
    </source>
</evidence>
<dbReference type="GO" id="GO:0016020">
    <property type="term" value="C:membrane"/>
    <property type="evidence" value="ECO:0007669"/>
    <property type="project" value="UniProtKB-SubCell"/>
</dbReference>
<feature type="transmembrane region" description="Helical" evidence="5">
    <location>
        <begin position="231"/>
        <end position="251"/>
    </location>
</feature>
<dbReference type="Proteomes" id="UP000007800">
    <property type="component" value="Unassembled WGS sequence"/>
</dbReference>
<dbReference type="Pfam" id="PF00335">
    <property type="entry name" value="Tetraspanin"/>
    <property type="match status" value="1"/>
</dbReference>
<dbReference type="AlphaFoldDB" id="C5LEY0"/>
<dbReference type="InterPro" id="IPR018499">
    <property type="entry name" value="Tetraspanin/Peripherin"/>
</dbReference>
<keyword evidence="2 5" id="KW-0812">Transmembrane</keyword>
<feature type="transmembrane region" description="Helical" evidence="5">
    <location>
        <begin position="12"/>
        <end position="33"/>
    </location>
</feature>
<feature type="transmembrane region" description="Helical" evidence="5">
    <location>
        <begin position="45"/>
        <end position="67"/>
    </location>
</feature>
<keyword evidence="7" id="KW-1185">Reference proteome</keyword>
<proteinExistence type="predicted"/>
<keyword evidence="3 5" id="KW-1133">Transmembrane helix</keyword>
<dbReference type="GeneID" id="9037971"/>
<comment type="subcellular location">
    <subcellularLocation>
        <location evidence="1">Membrane</location>
        <topology evidence="1">Multi-pass membrane protein</topology>
    </subcellularLocation>
</comment>